<organism evidence="5 6">
    <name type="scientific">Folsomia candida</name>
    <name type="common">Springtail</name>
    <dbReference type="NCBI Taxonomy" id="158441"/>
    <lineage>
        <taxon>Eukaryota</taxon>
        <taxon>Metazoa</taxon>
        <taxon>Ecdysozoa</taxon>
        <taxon>Arthropoda</taxon>
        <taxon>Hexapoda</taxon>
        <taxon>Collembola</taxon>
        <taxon>Entomobryomorpha</taxon>
        <taxon>Isotomoidea</taxon>
        <taxon>Isotomidae</taxon>
        <taxon>Proisotominae</taxon>
        <taxon>Folsomia</taxon>
    </lineage>
</organism>
<feature type="domain" description="Cilia- and flagella-associated protein 58 central coiled coil" evidence="4">
    <location>
        <begin position="505"/>
        <end position="794"/>
    </location>
</feature>
<reference evidence="5 6" key="1">
    <citation type="submission" date="2015-12" db="EMBL/GenBank/DDBJ databases">
        <title>The genome of Folsomia candida.</title>
        <authorList>
            <person name="Faddeeva A."/>
            <person name="Derks M.F."/>
            <person name="Anvar Y."/>
            <person name="Smit S."/>
            <person name="Van Straalen N."/>
            <person name="Roelofs D."/>
        </authorList>
    </citation>
    <scope>NUCLEOTIDE SEQUENCE [LARGE SCALE GENOMIC DNA]</scope>
    <source>
        <strain evidence="5 6">VU population</strain>
        <tissue evidence="5">Whole body</tissue>
    </source>
</reference>
<keyword evidence="5" id="KW-0969">Cilium</keyword>
<dbReference type="Proteomes" id="UP000198287">
    <property type="component" value="Unassembled WGS sequence"/>
</dbReference>
<dbReference type="EMBL" id="LNIX01000003">
    <property type="protein sequence ID" value="OXA57975.1"/>
    <property type="molecule type" value="Genomic_DNA"/>
</dbReference>
<dbReference type="PANTHER" id="PTHR32083:SF0">
    <property type="entry name" value="CILIA AND FLAGELLA-ASSOCIATED PROTEIN 58"/>
    <property type="match status" value="1"/>
</dbReference>
<evidence type="ECO:0000259" key="4">
    <source>
        <dbReference type="Pfam" id="PF21771"/>
    </source>
</evidence>
<dbReference type="STRING" id="158441.A0A226EJV2"/>
<evidence type="ECO:0000313" key="5">
    <source>
        <dbReference type="EMBL" id="OXA57975.1"/>
    </source>
</evidence>
<evidence type="ECO:0000256" key="3">
    <source>
        <dbReference type="SAM" id="MobiDB-lite"/>
    </source>
</evidence>
<dbReference type="SUPFAM" id="SSF57997">
    <property type="entry name" value="Tropomyosin"/>
    <property type="match status" value="1"/>
</dbReference>
<dbReference type="PANTHER" id="PTHR32083">
    <property type="entry name" value="CILIA AND FLAGELLA-ASSOCIATED PROTEIN 58-RELATED"/>
    <property type="match status" value="1"/>
</dbReference>
<comment type="caution">
    <text evidence="5">The sequence shown here is derived from an EMBL/GenBank/DDBJ whole genome shotgun (WGS) entry which is preliminary data.</text>
</comment>
<keyword evidence="1 2" id="KW-0175">Coiled coil</keyword>
<sequence length="1011" mass="117138">MSDEEESVYDDEMEDEDDEEEEVSPKPTKSKLSVDAIEENETTRRISDDQRKADTAKTSLRLSLNSDVGIDKGGDSKKSAGNLSTKPEESAGEFQLGGNEEETAAIAPPNKSLLIELAEEDAREFDDADMEDFLPKSKFKDKSFLKLREFFESIISDLESAQRNGIPLEEIKEEFYFVWDAVQKSHDNLETLLHKDLQLSVEVADTMAKTRNLIRIAEDNPEKAVLLGKRLETAWNLVDISKAEEKRNAVRLEELEADIIVLNRNITAAANMEGRAELNELIKIRKKLTEDRDTLKKEMARMRTSMTLLQEKKLRQADKKIEFHEQIKFADEEAIAQTEALMRETARKERLEKAIKDTSLNIDVKTEELNAMEKQMSEANSKIDELERALRDQRVVNDVSAREAEQAMGKQEKLRADVDGQIALVERLASDAYKRQTELKTREDEILMIKMEGARTERQRIANVKKCEAMQETLDALENERENLRTKIQLLEKDLEKAQRRLADSKKEVEELDKQRTVVNRNLQRAAAVTGEHENQMKINVIAINNLEGELDGFKREIVSQTTTIHRLERERDYYSHEATELSYTVASRVEFIKRLDLSILEHKRRVGELEDSAKSVQLAYEGVVVEKQYSERALRDVVNEITQCAKAIRDIKFEKYTQEYRETDLKNAIIGEEERRDRLDKETAFFKTEANRMNHMAVDTQRETEALEVERSTLSVAIATGENEISTQRYYATGAEYRKLNYRRKLMLKETELRETWERWRTLHSMVRIGAYHYRNMMKEIREIRQSIVGLRQLQMQFKGNTSHVGQLRQEISALENCIAKETCMVNAIIDELKRPINIHRWRVLEAIDPDAYNLVKKINIVTQRLVDHNEHIRLQNLRIADKEHIYVDIRGVTKHLPGQETREERLYYDVLYKSKQRQLDNLKHEMYANEAQTAYFRGQVSILSKKMAALKKAYFDKMSKKNKKKAIGSNNKTSLLAITSSALPQPSERSSTTETYNDRQEGPNDQLIS</sequence>
<feature type="coiled-coil region" evidence="2">
    <location>
        <begin position="252"/>
        <end position="312"/>
    </location>
</feature>
<feature type="coiled-coil region" evidence="2">
    <location>
        <begin position="341"/>
        <end position="396"/>
    </location>
</feature>
<feature type="region of interest" description="Disordered" evidence="3">
    <location>
        <begin position="981"/>
        <end position="1011"/>
    </location>
</feature>
<dbReference type="AlphaFoldDB" id="A0A226EJV2"/>
<feature type="region of interest" description="Disordered" evidence="3">
    <location>
        <begin position="1"/>
        <end position="98"/>
    </location>
</feature>
<dbReference type="InterPro" id="IPR049270">
    <property type="entry name" value="CFAP58_CC"/>
</dbReference>
<dbReference type="GO" id="GO:0005856">
    <property type="term" value="C:cytoskeleton"/>
    <property type="evidence" value="ECO:0007669"/>
    <property type="project" value="TreeGrafter"/>
</dbReference>
<protein>
    <submittedName>
        <fullName evidence="5">Cilia-and flagella-associated protein 58</fullName>
    </submittedName>
</protein>
<feature type="coiled-coil region" evidence="2">
    <location>
        <begin position="467"/>
        <end position="522"/>
    </location>
</feature>
<keyword evidence="6" id="KW-1185">Reference proteome</keyword>
<dbReference type="OrthoDB" id="7541453at2759"/>
<name>A0A226EJV2_FOLCA</name>
<feature type="compositionally biased region" description="Polar residues" evidence="3">
    <location>
        <begin position="56"/>
        <end position="66"/>
    </location>
</feature>
<evidence type="ECO:0000256" key="1">
    <source>
        <dbReference type="ARBA" id="ARBA00023054"/>
    </source>
</evidence>
<keyword evidence="5" id="KW-0282">Flagellum</keyword>
<feature type="compositionally biased region" description="Polar residues" evidence="3">
    <location>
        <begin position="981"/>
        <end position="997"/>
    </location>
</feature>
<feature type="compositionally biased region" description="Basic and acidic residues" evidence="3">
    <location>
        <begin position="41"/>
        <end position="55"/>
    </location>
</feature>
<keyword evidence="5" id="KW-0966">Cell projection</keyword>
<evidence type="ECO:0000256" key="2">
    <source>
        <dbReference type="SAM" id="Coils"/>
    </source>
</evidence>
<proteinExistence type="predicted"/>
<gene>
    <name evidence="5" type="ORF">Fcan01_07239</name>
</gene>
<feature type="compositionally biased region" description="Basic and acidic residues" evidence="3">
    <location>
        <begin position="69"/>
        <end position="78"/>
    </location>
</feature>
<dbReference type="Pfam" id="PF21771">
    <property type="entry name" value="CFAP58_CC"/>
    <property type="match status" value="1"/>
</dbReference>
<feature type="compositionally biased region" description="Acidic residues" evidence="3">
    <location>
        <begin position="1"/>
        <end position="22"/>
    </location>
</feature>
<evidence type="ECO:0000313" key="6">
    <source>
        <dbReference type="Proteomes" id="UP000198287"/>
    </source>
</evidence>
<accession>A0A226EJV2</accession>